<organism evidence="4 6">
    <name type="scientific">Oenococcus oeni</name>
    <name type="common">Leuconostoc oenos</name>
    <dbReference type="NCBI Taxonomy" id="1247"/>
    <lineage>
        <taxon>Bacteria</taxon>
        <taxon>Bacillati</taxon>
        <taxon>Bacillota</taxon>
        <taxon>Bacilli</taxon>
        <taxon>Lactobacillales</taxon>
        <taxon>Lactobacillaceae</taxon>
        <taxon>Oenococcus</taxon>
    </lineage>
</organism>
<evidence type="ECO:0000313" key="5">
    <source>
        <dbReference type="EMBL" id="VDB97188.1"/>
    </source>
</evidence>
<evidence type="ECO:0000256" key="2">
    <source>
        <dbReference type="SAM" id="Phobius"/>
    </source>
</evidence>
<dbReference type="GeneID" id="75065016"/>
<protein>
    <submittedName>
        <fullName evidence="4">Uncharacterized protein</fullName>
    </submittedName>
</protein>
<feature type="transmembrane region" description="Helical" evidence="2">
    <location>
        <begin position="27"/>
        <end position="49"/>
    </location>
</feature>
<feature type="coiled-coil region" evidence="1">
    <location>
        <begin position="88"/>
        <end position="115"/>
    </location>
</feature>
<keyword evidence="2" id="KW-1133">Transmembrane helix</keyword>
<name>A0A483B6P2_OENOE</name>
<dbReference type="EMBL" id="WERV01000003">
    <property type="protein sequence ID" value="MDV7715020.1"/>
    <property type="molecule type" value="Genomic_DNA"/>
</dbReference>
<reference evidence="3" key="3">
    <citation type="submission" date="2019-10" db="EMBL/GenBank/DDBJ databases">
        <title>Malate fermentation in French cider.</title>
        <authorList>
            <person name="Cousin F.J."/>
            <person name="Medina Fernandez S."/>
            <person name="Misery B."/>
            <person name="Laplace J.-M."/>
            <person name="Cretenet M."/>
        </authorList>
    </citation>
    <scope>NUCLEOTIDE SEQUENCE</scope>
    <source>
        <strain evidence="3">UCMA15129</strain>
    </source>
</reference>
<dbReference type="RefSeq" id="WP_002817450.1">
    <property type="nucleotide sequence ID" value="NZ_CP027431.1"/>
</dbReference>
<feature type="transmembrane region" description="Helical" evidence="2">
    <location>
        <begin position="61"/>
        <end position="84"/>
    </location>
</feature>
<dbReference type="AlphaFoldDB" id="A0A483B6P2"/>
<dbReference type="EMBL" id="MLOK01000012">
    <property type="protein sequence ID" value="OIM22073.1"/>
    <property type="molecule type" value="Genomic_DNA"/>
</dbReference>
<keyword evidence="2" id="KW-0472">Membrane</keyword>
<evidence type="ECO:0000313" key="4">
    <source>
        <dbReference type="EMBL" id="OIM22073.1"/>
    </source>
</evidence>
<sequence>MQNNEKKSELNIFLTSIPKVLSSKTSIIIFLLLFVYLVVFGIIGLLPALKVLEPSNTAQLILGNYTNVLSALGAAIAAGVGTSVHKHVRAHRQQTADLQTTVDRLEKEIKQLSKQIADSK</sequence>
<keyword evidence="1" id="KW-0175">Coiled coil</keyword>
<proteinExistence type="predicted"/>
<evidence type="ECO:0000313" key="3">
    <source>
        <dbReference type="EMBL" id="MDV7715020.1"/>
    </source>
</evidence>
<dbReference type="Proteomes" id="UP000181728">
    <property type="component" value="Unassembled WGS sequence"/>
</dbReference>
<evidence type="ECO:0000313" key="6">
    <source>
        <dbReference type="Proteomes" id="UP000181728"/>
    </source>
</evidence>
<dbReference type="Proteomes" id="UP000294726">
    <property type="component" value="Chromosome"/>
</dbReference>
<gene>
    <name evidence="4" type="ORF">ATX59_01010</name>
    <name evidence="3" type="ORF">GA838_04445</name>
    <name evidence="5" type="ORF">OENI_0192</name>
</gene>
<keyword evidence="2" id="KW-0812">Transmembrane</keyword>
<dbReference type="Proteomes" id="UP001281024">
    <property type="component" value="Unassembled WGS sequence"/>
</dbReference>
<reference evidence="4 6" key="1">
    <citation type="journal article" date="2016" name="BMC Genomics">
        <title>Consensus pan-genome assembly of the specialised wine bacterium Oenococcus oeni.</title>
        <authorList>
            <person name="Sternes P.R."/>
            <person name="Borneman A.R."/>
        </authorList>
    </citation>
    <scope>NUCLEOTIDE SEQUENCE [LARGE SCALE GENOMIC DNA]</scope>
    <source>
        <strain evidence="4 6">AWRIB661</strain>
    </source>
</reference>
<evidence type="ECO:0000313" key="7">
    <source>
        <dbReference type="Proteomes" id="UP000294726"/>
    </source>
</evidence>
<dbReference type="EMBL" id="LR031358">
    <property type="protein sequence ID" value="VDB97188.1"/>
    <property type="molecule type" value="Genomic_DNA"/>
</dbReference>
<accession>A0A483B6P2</accession>
<evidence type="ECO:0000256" key="1">
    <source>
        <dbReference type="SAM" id="Coils"/>
    </source>
</evidence>
<reference evidence="5 7" key="2">
    <citation type="submission" date="2018-08" db="EMBL/GenBank/DDBJ databases">
        <authorList>
            <person name="Lorentzen P. G. S. M."/>
        </authorList>
    </citation>
    <scope>NUCLEOTIDE SEQUENCE [LARGE SCALE GENOMIC DNA]</scope>
    <source>
        <strain evidence="5 7">CRBO_1381</strain>
    </source>
</reference>